<dbReference type="EMBL" id="BMAV01014137">
    <property type="protein sequence ID" value="GFY62231.1"/>
    <property type="molecule type" value="Genomic_DNA"/>
</dbReference>
<comment type="caution">
    <text evidence="1">The sequence shown here is derived from an EMBL/GenBank/DDBJ whole genome shotgun (WGS) entry which is preliminary data.</text>
</comment>
<proteinExistence type="predicted"/>
<accession>A0A8X6XXP4</accession>
<dbReference type="AlphaFoldDB" id="A0A8X6XXP4"/>
<protein>
    <submittedName>
        <fullName evidence="1">Uncharacterized protein</fullName>
    </submittedName>
</protein>
<organism evidence="1 2">
    <name type="scientific">Trichonephila inaurata madagascariensis</name>
    <dbReference type="NCBI Taxonomy" id="2747483"/>
    <lineage>
        <taxon>Eukaryota</taxon>
        <taxon>Metazoa</taxon>
        <taxon>Ecdysozoa</taxon>
        <taxon>Arthropoda</taxon>
        <taxon>Chelicerata</taxon>
        <taxon>Arachnida</taxon>
        <taxon>Araneae</taxon>
        <taxon>Araneomorphae</taxon>
        <taxon>Entelegynae</taxon>
        <taxon>Araneoidea</taxon>
        <taxon>Nephilidae</taxon>
        <taxon>Trichonephila</taxon>
        <taxon>Trichonephila inaurata</taxon>
    </lineage>
</organism>
<evidence type="ECO:0000313" key="1">
    <source>
        <dbReference type="EMBL" id="GFY62231.1"/>
    </source>
</evidence>
<keyword evidence="2" id="KW-1185">Reference proteome</keyword>
<evidence type="ECO:0000313" key="2">
    <source>
        <dbReference type="Proteomes" id="UP000886998"/>
    </source>
</evidence>
<name>A0A8X6XXP4_9ARAC</name>
<reference evidence="1" key="1">
    <citation type="submission" date="2020-08" db="EMBL/GenBank/DDBJ databases">
        <title>Multicomponent nature underlies the extraordinary mechanical properties of spider dragline silk.</title>
        <authorList>
            <person name="Kono N."/>
            <person name="Nakamura H."/>
            <person name="Mori M."/>
            <person name="Yoshida Y."/>
            <person name="Ohtoshi R."/>
            <person name="Malay A.D."/>
            <person name="Moran D.A.P."/>
            <person name="Tomita M."/>
            <person name="Numata K."/>
            <person name="Arakawa K."/>
        </authorList>
    </citation>
    <scope>NUCLEOTIDE SEQUENCE</scope>
</reference>
<dbReference type="Proteomes" id="UP000886998">
    <property type="component" value="Unassembled WGS sequence"/>
</dbReference>
<sequence length="117" mass="12874">MPTTKIEISLDFTVIIWDQQLVVSIALFGAVRTGTPKKAAQLQNFPKEVALTNSLPSMPKRLEFWAEMRFVKGTPPDSTSSKSASSMVRFSSPPRALMAAHHDFPKPPIITLGYSGQ</sequence>
<gene>
    <name evidence="1" type="ORF">TNIN_263431</name>
</gene>